<feature type="compositionally biased region" description="Basic and acidic residues" evidence="4">
    <location>
        <begin position="95"/>
        <end position="105"/>
    </location>
</feature>
<evidence type="ECO:0000313" key="6">
    <source>
        <dbReference type="EMBL" id="CAL8101274.1"/>
    </source>
</evidence>
<dbReference type="PANTHER" id="PTHR31879">
    <property type="entry name" value="DET1- AND DDB1-ASSOCIATED PROTEIN 1"/>
    <property type="match status" value="1"/>
</dbReference>
<comment type="caution">
    <text evidence="6">The sequence shown here is derived from an EMBL/GenBank/DDBJ whole genome shotgun (WGS) entry which is preliminary data.</text>
</comment>
<evidence type="ECO:0000256" key="4">
    <source>
        <dbReference type="SAM" id="MobiDB-lite"/>
    </source>
</evidence>
<dbReference type="InterPro" id="IPR018276">
    <property type="entry name" value="DDA1_dom"/>
</dbReference>
<sequence>MTFYDSQACQAVADFLSGLPSRDPHNFQKWCSDGPKQNITRKPASYVPTKDIPSQQVIVTEKTNILLRYLHQQYEKKAVKHGTKRDGASGSADEEVQRKRPRYDV</sequence>
<feature type="domain" description="DET1- and DDB1-associated protein 1" evidence="5">
    <location>
        <begin position="14"/>
        <end position="76"/>
    </location>
</feature>
<comment type="function">
    <text evidence="3">Functions as a component of numerous distinct DCX (DDB1-CUL4-X-box) E3 ubiquitin-protein ligase complexes which mediate the ubiquitination and subsequent proteasomal degradation of target proteins. In the DCX complexes, acts as a scaffolding subunit required to stabilize the complex.</text>
</comment>
<dbReference type="PANTHER" id="PTHR31879:SF2">
    <property type="entry name" value="DET1- AND DDB1-ASSOCIATED PROTEIN 1"/>
    <property type="match status" value="1"/>
</dbReference>
<keyword evidence="7" id="KW-1185">Reference proteome</keyword>
<dbReference type="InterPro" id="IPR033575">
    <property type="entry name" value="DDA1-like"/>
</dbReference>
<evidence type="ECO:0000313" key="7">
    <source>
        <dbReference type="Proteomes" id="UP001642540"/>
    </source>
</evidence>
<evidence type="ECO:0000259" key="5">
    <source>
        <dbReference type="Pfam" id="PF10172"/>
    </source>
</evidence>
<gene>
    <name evidence="6" type="ORF">ODALV1_LOCUS10790</name>
</gene>
<reference evidence="6 7" key="1">
    <citation type="submission" date="2024-08" db="EMBL/GenBank/DDBJ databases">
        <authorList>
            <person name="Cucini C."/>
            <person name="Frati F."/>
        </authorList>
    </citation>
    <scope>NUCLEOTIDE SEQUENCE [LARGE SCALE GENOMIC DNA]</scope>
</reference>
<accession>A0ABP1QF87</accession>
<comment type="similarity">
    <text evidence="1">Belongs to the DDA1 family.</text>
</comment>
<dbReference type="Proteomes" id="UP001642540">
    <property type="component" value="Unassembled WGS sequence"/>
</dbReference>
<evidence type="ECO:0000256" key="1">
    <source>
        <dbReference type="ARBA" id="ARBA00008042"/>
    </source>
</evidence>
<proteinExistence type="inferred from homology"/>
<feature type="region of interest" description="Disordered" evidence="4">
    <location>
        <begin position="78"/>
        <end position="105"/>
    </location>
</feature>
<dbReference type="Pfam" id="PF10172">
    <property type="entry name" value="DDA1"/>
    <property type="match status" value="1"/>
</dbReference>
<name>A0ABP1QF87_9HEXA</name>
<evidence type="ECO:0000256" key="2">
    <source>
        <dbReference type="ARBA" id="ARBA00018256"/>
    </source>
</evidence>
<protein>
    <recommendedName>
        <fullName evidence="2">DET1- and DDB1-associated protein 1</fullName>
    </recommendedName>
</protein>
<organism evidence="6 7">
    <name type="scientific">Orchesella dallaii</name>
    <dbReference type="NCBI Taxonomy" id="48710"/>
    <lineage>
        <taxon>Eukaryota</taxon>
        <taxon>Metazoa</taxon>
        <taxon>Ecdysozoa</taxon>
        <taxon>Arthropoda</taxon>
        <taxon>Hexapoda</taxon>
        <taxon>Collembola</taxon>
        <taxon>Entomobryomorpha</taxon>
        <taxon>Entomobryoidea</taxon>
        <taxon>Orchesellidae</taxon>
        <taxon>Orchesellinae</taxon>
        <taxon>Orchesella</taxon>
    </lineage>
</organism>
<dbReference type="EMBL" id="CAXLJM020000033">
    <property type="protein sequence ID" value="CAL8101274.1"/>
    <property type="molecule type" value="Genomic_DNA"/>
</dbReference>
<evidence type="ECO:0000256" key="3">
    <source>
        <dbReference type="ARBA" id="ARBA00045586"/>
    </source>
</evidence>